<keyword evidence="1" id="KW-1133">Transmembrane helix</keyword>
<dbReference type="Proteomes" id="UP000824200">
    <property type="component" value="Unassembled WGS sequence"/>
</dbReference>
<evidence type="ECO:0000256" key="1">
    <source>
        <dbReference type="SAM" id="Phobius"/>
    </source>
</evidence>
<feature type="transmembrane region" description="Helical" evidence="1">
    <location>
        <begin position="525"/>
        <end position="548"/>
    </location>
</feature>
<feature type="transmembrane region" description="Helical" evidence="1">
    <location>
        <begin position="374"/>
        <end position="395"/>
    </location>
</feature>
<feature type="transmembrane region" description="Helical" evidence="1">
    <location>
        <begin position="125"/>
        <end position="144"/>
    </location>
</feature>
<feature type="transmembrane region" description="Helical" evidence="1">
    <location>
        <begin position="416"/>
        <end position="442"/>
    </location>
</feature>
<sequence length="560" mass="62440">MKTVLLLLKKDRQIFLSENFNGKRRHDVFGALSTIILLALLYGTFIYVFYHFARFYMSATFEVQGAERARAFELTTFVYAAMLLINIFVGVKQIYSALVSSNDCDVLIYQPISQQHLFLYKLIKIYIGQIVSTLLVLLPSAIVIDVLSASVGGFCYYLTVVFHLLLCPLLGCAIAALFTVPFNGIMRFVQRKFVLHLILYVIVLALGFWLYGMFLSVLTDLIQTGELLYVLDSSTVNAVAAVAAKFYPVKFFSNMLFGQNVAVSLLSVLGICAVAGVVTYFVIRAMYFKVLQQKLEGDIKIFRKKKSVAKIHSPLAALVKKEFLIILRTPTYAFAYFATTFTLPFMVYVCANLMRSMVATLPNVALINCDFEIAIFVIAMFSVLTNTFCTSNISRDGKMFSMLKTMPVDGHLVVKAKLLFCSVVSVASVLVSCIVLLCVSYLNWWQALVIFAVASLLDIAEIAFATKRDLAKPHLPQNDRDEVTEDNNNVSAVTLLGLVCAVFLGGGALAMSLILSLLYTNTLALTVTMTFVFIAVILVFILSLVYLFRDLEDNFYKAED</sequence>
<keyword evidence="1" id="KW-0472">Membrane</keyword>
<gene>
    <name evidence="2" type="ORF">IAC95_01670</name>
</gene>
<feature type="transmembrane region" description="Helical" evidence="1">
    <location>
        <begin position="448"/>
        <end position="466"/>
    </location>
</feature>
<keyword evidence="1" id="KW-0812">Transmembrane</keyword>
<feature type="transmembrane region" description="Helical" evidence="1">
    <location>
        <begin position="156"/>
        <end position="181"/>
    </location>
</feature>
<evidence type="ECO:0000313" key="3">
    <source>
        <dbReference type="Proteomes" id="UP000824200"/>
    </source>
</evidence>
<feature type="transmembrane region" description="Helical" evidence="1">
    <location>
        <begin position="261"/>
        <end position="283"/>
    </location>
</feature>
<feature type="transmembrane region" description="Helical" evidence="1">
    <location>
        <begin position="70"/>
        <end position="91"/>
    </location>
</feature>
<name>A0A9D1E3H3_9BACT</name>
<accession>A0A9D1E3H3</accession>
<dbReference type="EMBL" id="DVHL01000015">
    <property type="protein sequence ID" value="HIR65581.1"/>
    <property type="molecule type" value="Genomic_DNA"/>
</dbReference>
<dbReference type="AlphaFoldDB" id="A0A9D1E3H3"/>
<organism evidence="2 3">
    <name type="scientific">Candidatus Fimimonas gallinarum</name>
    <dbReference type="NCBI Taxonomy" id="2840821"/>
    <lineage>
        <taxon>Bacteria</taxon>
        <taxon>Pseudomonadati</taxon>
        <taxon>Myxococcota</taxon>
        <taxon>Myxococcia</taxon>
        <taxon>Myxococcales</taxon>
        <taxon>Cystobacterineae</taxon>
        <taxon>Myxococcaceae</taxon>
        <taxon>Myxococcaceae incertae sedis</taxon>
        <taxon>Candidatus Fimimonas</taxon>
    </lineage>
</organism>
<feature type="transmembrane region" description="Helical" evidence="1">
    <location>
        <begin position="193"/>
        <end position="211"/>
    </location>
</feature>
<comment type="caution">
    <text evidence="2">The sequence shown here is derived from an EMBL/GenBank/DDBJ whole genome shotgun (WGS) entry which is preliminary data.</text>
</comment>
<feature type="transmembrane region" description="Helical" evidence="1">
    <location>
        <begin position="28"/>
        <end position="50"/>
    </location>
</feature>
<protein>
    <submittedName>
        <fullName evidence="2">Uncharacterized protein</fullName>
    </submittedName>
</protein>
<evidence type="ECO:0000313" key="2">
    <source>
        <dbReference type="EMBL" id="HIR65581.1"/>
    </source>
</evidence>
<reference evidence="2" key="2">
    <citation type="journal article" date="2021" name="PeerJ">
        <title>Extensive microbial diversity within the chicken gut microbiome revealed by metagenomics and culture.</title>
        <authorList>
            <person name="Gilroy R."/>
            <person name="Ravi A."/>
            <person name="Getino M."/>
            <person name="Pursley I."/>
            <person name="Horton D.L."/>
            <person name="Alikhan N.F."/>
            <person name="Baker D."/>
            <person name="Gharbi K."/>
            <person name="Hall N."/>
            <person name="Watson M."/>
            <person name="Adriaenssens E.M."/>
            <person name="Foster-Nyarko E."/>
            <person name="Jarju S."/>
            <person name="Secka A."/>
            <person name="Antonio M."/>
            <person name="Oren A."/>
            <person name="Chaudhuri R.R."/>
            <person name="La Ragione R."/>
            <person name="Hildebrand F."/>
            <person name="Pallen M.J."/>
        </authorList>
    </citation>
    <scope>NUCLEOTIDE SEQUENCE</scope>
    <source>
        <strain evidence="2">CHK121-14286</strain>
    </source>
</reference>
<feature type="transmembrane region" description="Helical" evidence="1">
    <location>
        <begin position="495"/>
        <end position="519"/>
    </location>
</feature>
<proteinExistence type="predicted"/>
<feature type="transmembrane region" description="Helical" evidence="1">
    <location>
        <begin position="333"/>
        <end position="354"/>
    </location>
</feature>
<reference evidence="2" key="1">
    <citation type="submission" date="2020-10" db="EMBL/GenBank/DDBJ databases">
        <authorList>
            <person name="Gilroy R."/>
        </authorList>
    </citation>
    <scope>NUCLEOTIDE SEQUENCE</scope>
    <source>
        <strain evidence="2">CHK121-14286</strain>
    </source>
</reference>